<name>A0A317MU11_9GAMM</name>
<gene>
    <name evidence="1" type="ORF">C7443_107170</name>
</gene>
<reference evidence="1 2" key="1">
    <citation type="submission" date="2018-05" db="EMBL/GenBank/DDBJ databases">
        <title>Genomic Encyclopedia of Type Strains, Phase IV (KMG-IV): sequencing the most valuable type-strain genomes for metagenomic binning, comparative biology and taxonomic classification.</title>
        <authorList>
            <person name="Goeker M."/>
        </authorList>
    </citation>
    <scope>NUCLEOTIDE SEQUENCE [LARGE SCALE GENOMIC DNA]</scope>
    <source>
        <strain evidence="1 2">DSM 23606</strain>
    </source>
</reference>
<organism evidence="1 2">
    <name type="scientific">Plasticicumulans acidivorans</name>
    <dbReference type="NCBI Taxonomy" id="886464"/>
    <lineage>
        <taxon>Bacteria</taxon>
        <taxon>Pseudomonadati</taxon>
        <taxon>Pseudomonadota</taxon>
        <taxon>Gammaproteobacteria</taxon>
        <taxon>Candidatus Competibacteraceae</taxon>
        <taxon>Plasticicumulans</taxon>
    </lineage>
</organism>
<dbReference type="Proteomes" id="UP000246569">
    <property type="component" value="Unassembled WGS sequence"/>
</dbReference>
<proteinExistence type="predicted"/>
<sequence>MTAITHDCPAAIRHWLAELAPPTLLLIADADTELTAQLTPAADCVVTRLPIEQVADSQHAAVLLLDGLERLPADDARHLLARLRDHQCHDGLIRSPRTLWDDSAWLGLGFTLPASDATHRLARWSLAEYKTVPDWLNAKFWANPERWQP</sequence>
<dbReference type="Pfam" id="PF19742">
    <property type="entry name" value="DUF6231"/>
    <property type="match status" value="1"/>
</dbReference>
<evidence type="ECO:0000313" key="2">
    <source>
        <dbReference type="Proteomes" id="UP000246569"/>
    </source>
</evidence>
<dbReference type="EMBL" id="QGTJ01000007">
    <property type="protein sequence ID" value="PWV60595.1"/>
    <property type="molecule type" value="Genomic_DNA"/>
</dbReference>
<protein>
    <submittedName>
        <fullName evidence="1">Uncharacterized protein</fullName>
    </submittedName>
</protein>
<comment type="caution">
    <text evidence="1">The sequence shown here is derived from an EMBL/GenBank/DDBJ whole genome shotgun (WGS) entry which is preliminary data.</text>
</comment>
<dbReference type="AlphaFoldDB" id="A0A317MU11"/>
<keyword evidence="2" id="KW-1185">Reference proteome</keyword>
<dbReference type="RefSeq" id="WP_110019074.1">
    <property type="nucleotide sequence ID" value="NZ_QGTJ01000007.1"/>
</dbReference>
<evidence type="ECO:0000313" key="1">
    <source>
        <dbReference type="EMBL" id="PWV60595.1"/>
    </source>
</evidence>
<dbReference type="OrthoDB" id="5609094at2"/>
<dbReference type="InterPro" id="IPR046199">
    <property type="entry name" value="DUF6231"/>
</dbReference>
<accession>A0A317MU11</accession>